<evidence type="ECO:0000313" key="3">
    <source>
        <dbReference type="Proteomes" id="UP000319383"/>
    </source>
</evidence>
<dbReference type="EMBL" id="CP036276">
    <property type="protein sequence ID" value="QDU43962.1"/>
    <property type="molecule type" value="Genomic_DNA"/>
</dbReference>
<gene>
    <name evidence="2" type="ORF">Mal52_24400</name>
</gene>
<evidence type="ECO:0000259" key="1">
    <source>
        <dbReference type="Pfam" id="PF20680"/>
    </source>
</evidence>
<proteinExistence type="predicted"/>
<name>A0A517ZNA3_9PLAN</name>
<organism evidence="2 3">
    <name type="scientific">Symmachiella dynata</name>
    <dbReference type="NCBI Taxonomy" id="2527995"/>
    <lineage>
        <taxon>Bacteria</taxon>
        <taxon>Pseudomonadati</taxon>
        <taxon>Planctomycetota</taxon>
        <taxon>Planctomycetia</taxon>
        <taxon>Planctomycetales</taxon>
        <taxon>Planctomycetaceae</taxon>
        <taxon>Symmachiella</taxon>
    </lineage>
</organism>
<dbReference type="InterPro" id="IPR049202">
    <property type="entry name" value="DUF6817"/>
</dbReference>
<feature type="domain" description="DUF6817" evidence="1">
    <location>
        <begin position="15"/>
        <end position="96"/>
    </location>
</feature>
<dbReference type="KEGG" id="sdyn:Mal52_24400"/>
<keyword evidence="3" id="KW-1185">Reference proteome</keyword>
<dbReference type="Pfam" id="PF20680">
    <property type="entry name" value="DUF6817"/>
    <property type="match status" value="1"/>
</dbReference>
<dbReference type="Proteomes" id="UP000319383">
    <property type="component" value="Chromosome"/>
</dbReference>
<dbReference type="AlphaFoldDB" id="A0A517ZNA3"/>
<accession>A0A517ZNA3</accession>
<evidence type="ECO:0000313" key="2">
    <source>
        <dbReference type="EMBL" id="QDU43962.1"/>
    </source>
</evidence>
<protein>
    <recommendedName>
        <fullName evidence="1">DUF6817 domain-containing protein</fullName>
    </recommendedName>
</protein>
<dbReference type="PANTHER" id="PTHR37391">
    <property type="entry name" value="E3 UBIQUITIN-PROTEIN LIGASE"/>
    <property type="match status" value="1"/>
</dbReference>
<reference evidence="2 3" key="1">
    <citation type="submission" date="2019-02" db="EMBL/GenBank/DDBJ databases">
        <title>Deep-cultivation of Planctomycetes and their phenomic and genomic characterization uncovers novel biology.</title>
        <authorList>
            <person name="Wiegand S."/>
            <person name="Jogler M."/>
            <person name="Boedeker C."/>
            <person name="Pinto D."/>
            <person name="Vollmers J."/>
            <person name="Rivas-Marin E."/>
            <person name="Kohn T."/>
            <person name="Peeters S.H."/>
            <person name="Heuer A."/>
            <person name="Rast P."/>
            <person name="Oberbeckmann S."/>
            <person name="Bunk B."/>
            <person name="Jeske O."/>
            <person name="Meyerdierks A."/>
            <person name="Storesund J.E."/>
            <person name="Kallscheuer N."/>
            <person name="Luecker S."/>
            <person name="Lage O.M."/>
            <person name="Pohl T."/>
            <person name="Merkel B.J."/>
            <person name="Hornburger P."/>
            <person name="Mueller R.-W."/>
            <person name="Bruemmer F."/>
            <person name="Labrenz M."/>
            <person name="Spormann A.M."/>
            <person name="Op den Camp H."/>
            <person name="Overmann J."/>
            <person name="Amann R."/>
            <person name="Jetten M.S.M."/>
            <person name="Mascher T."/>
            <person name="Medema M.H."/>
            <person name="Devos D.P."/>
            <person name="Kaster A.-K."/>
            <person name="Ovreas L."/>
            <person name="Rohde M."/>
            <person name="Galperin M.Y."/>
            <person name="Jogler C."/>
        </authorList>
    </citation>
    <scope>NUCLEOTIDE SEQUENCE [LARGE SCALE GENOMIC DNA]</scope>
    <source>
        <strain evidence="2 3">Mal52</strain>
    </source>
</reference>
<sequence length="181" mass="20747">MTSPTFKQLTDYFIAAGANDVAHTKKSYIAHAIGVHNDLRAWGCSDELCRAAMFHSIYGTELFQDFTLPLEKRDEVAELIGERAERLAFWNCFMDRSTLDACAKRGTPPFIIRNRVTGEEAELSTEDFDDLCRIHLCDWLEQVARADHWDYRREAYRNMAERLGGIALESYDRVFASEPAV</sequence>
<dbReference type="RefSeq" id="WP_145376234.1">
    <property type="nucleotide sequence ID" value="NZ_CP036276.1"/>
</dbReference>
<dbReference type="PANTHER" id="PTHR37391:SF2">
    <property type="entry name" value="E3 UBIQUITIN-PROTEIN LIGASE"/>
    <property type="match status" value="1"/>
</dbReference>